<feature type="signal peptide" evidence="1">
    <location>
        <begin position="1"/>
        <end position="15"/>
    </location>
</feature>
<dbReference type="AlphaFoldDB" id="A0A3D4V578"/>
<dbReference type="Proteomes" id="UP000264071">
    <property type="component" value="Unassembled WGS sequence"/>
</dbReference>
<feature type="chain" id="PRO_5017820837" evidence="1">
    <location>
        <begin position="16"/>
        <end position="742"/>
    </location>
</feature>
<dbReference type="InterPro" id="IPR008969">
    <property type="entry name" value="CarboxyPept-like_regulatory"/>
</dbReference>
<name>A0A3D4V578_9BACT</name>
<accession>A0A3D4V578</accession>
<proteinExistence type="predicted"/>
<reference evidence="2 3" key="1">
    <citation type="journal article" date="2018" name="Nat. Biotechnol.">
        <title>A standardized bacterial taxonomy based on genome phylogeny substantially revises the tree of life.</title>
        <authorList>
            <person name="Parks D.H."/>
            <person name="Chuvochina M."/>
            <person name="Waite D.W."/>
            <person name="Rinke C."/>
            <person name="Skarshewski A."/>
            <person name="Chaumeil P.A."/>
            <person name="Hugenholtz P."/>
        </authorList>
    </citation>
    <scope>NUCLEOTIDE SEQUENCE [LARGE SCALE GENOMIC DNA]</scope>
    <source>
        <strain evidence="2">UBA8844</strain>
    </source>
</reference>
<dbReference type="GO" id="GO:0004180">
    <property type="term" value="F:carboxypeptidase activity"/>
    <property type="evidence" value="ECO:0007669"/>
    <property type="project" value="UniProtKB-KW"/>
</dbReference>
<keyword evidence="2" id="KW-0121">Carboxypeptidase</keyword>
<dbReference type="Pfam" id="PF13620">
    <property type="entry name" value="CarboxypepD_reg"/>
    <property type="match status" value="1"/>
</dbReference>
<organism evidence="2 3">
    <name type="scientific">Gemmatimonas aurantiaca</name>
    <dbReference type="NCBI Taxonomy" id="173480"/>
    <lineage>
        <taxon>Bacteria</taxon>
        <taxon>Pseudomonadati</taxon>
        <taxon>Gemmatimonadota</taxon>
        <taxon>Gemmatimonadia</taxon>
        <taxon>Gemmatimonadales</taxon>
        <taxon>Gemmatimonadaceae</taxon>
        <taxon>Gemmatimonas</taxon>
    </lineage>
</organism>
<keyword evidence="2" id="KW-0378">Hydrolase</keyword>
<gene>
    <name evidence="2" type="ORF">DGD08_03585</name>
</gene>
<dbReference type="SUPFAM" id="SSF49478">
    <property type="entry name" value="Cna protein B-type domain"/>
    <property type="match status" value="1"/>
</dbReference>
<protein>
    <submittedName>
        <fullName evidence="2">Carboxypeptidase regulatory-like domain-containing protein</fullName>
    </submittedName>
</protein>
<dbReference type="EMBL" id="DPIY01000004">
    <property type="protein sequence ID" value="HCT56276.1"/>
    <property type="molecule type" value="Genomic_DNA"/>
</dbReference>
<evidence type="ECO:0000256" key="1">
    <source>
        <dbReference type="SAM" id="SignalP"/>
    </source>
</evidence>
<sequence>MLLVMAFASLVPRLAATQSVSGTVVTESDSSPVSGAVVLLVARESQRVLASSRSSQSGVFRLPVSASGLFVIRVLRIGNRPYDSEPVELSLVAQRVMRIVVPSQPVQLARFDVRESARCRQNPDTATLAGQLLVEARTAFLSSVARGADGEQRALYRFFRYDRDRRGASVGDTASDVRTRQTSRPFASLSPDSIDRVGYVIADGDSVVYRGPDADILLSEGFARGHCFHVVEGNGVRAGLLGVGFRPIDMPSGIVGIRGTIWMVPESRELRDVEFSYQPISRDESQAGVGGEVRFLRLPDGSWLVRSWELRMPRVQMRRIAPVLTGRPMPGRTIREVVGTQVFGGAVIRLEGAGIMFADTTELERAAAERAARATERVFTLRHDVCGPIAGGGIDLSIKSVGVAEGRLRDSSGTSLVDVLIRADWQSDFRVGIDERVRFQNRGRETRTVEDGRFVLCELPFDVPISIRALVADRAVAQQTIRLNTAKPVDTLALTGTTNRVVAGGVTAAETQSATLRLRVLGELGEPLADAEVTIVASGTPSEAAVRHRTNTDGHATFDGLKAGAVEIAVRRIGQAMQTLRLDIGEGRNEATIRMSRTAVSLDPVRTIGNRVVNARYAEVDRRIRAGVANAVVGRVDFERVRPITVTQMLRRVQGIRLEDSSGTTIITSGRGDRITPGGSRLPCILRVMVDGVLSTASQVERLVPTDIHAIEVFLGPARIPLELGARSSGWCGLLAVWTRVD</sequence>
<dbReference type="SUPFAM" id="SSF49464">
    <property type="entry name" value="Carboxypeptidase regulatory domain-like"/>
    <property type="match status" value="1"/>
</dbReference>
<keyword evidence="2" id="KW-0645">Protease</keyword>
<keyword evidence="1" id="KW-0732">Signal</keyword>
<comment type="caution">
    <text evidence="2">The sequence shown here is derived from an EMBL/GenBank/DDBJ whole genome shotgun (WGS) entry which is preliminary data.</text>
</comment>
<evidence type="ECO:0000313" key="2">
    <source>
        <dbReference type="EMBL" id="HCT56276.1"/>
    </source>
</evidence>
<evidence type="ECO:0000313" key="3">
    <source>
        <dbReference type="Proteomes" id="UP000264071"/>
    </source>
</evidence>